<feature type="compositionally biased region" description="Pro residues" evidence="1">
    <location>
        <begin position="165"/>
        <end position="175"/>
    </location>
</feature>
<evidence type="ECO:0000313" key="3">
    <source>
        <dbReference type="Proteomes" id="UP000035680"/>
    </source>
</evidence>
<dbReference type="Proteomes" id="UP000035680">
    <property type="component" value="Unassembled WGS sequence"/>
</dbReference>
<organism evidence="3 4">
    <name type="scientific">Strongyloides venezuelensis</name>
    <name type="common">Threadworm</name>
    <dbReference type="NCBI Taxonomy" id="75913"/>
    <lineage>
        <taxon>Eukaryota</taxon>
        <taxon>Metazoa</taxon>
        <taxon>Ecdysozoa</taxon>
        <taxon>Nematoda</taxon>
        <taxon>Chromadorea</taxon>
        <taxon>Rhabditida</taxon>
        <taxon>Tylenchina</taxon>
        <taxon>Panagrolaimomorpha</taxon>
        <taxon>Strongyloidoidea</taxon>
        <taxon>Strongyloididae</taxon>
        <taxon>Strongyloides</taxon>
    </lineage>
</organism>
<reference evidence="4" key="2">
    <citation type="submission" date="2015-08" db="UniProtKB">
        <authorList>
            <consortium name="WormBaseParasite"/>
        </authorList>
    </citation>
    <scope>IDENTIFICATION</scope>
</reference>
<name>A0A0K0FSQ4_STRVS</name>
<evidence type="ECO:0000313" key="4">
    <source>
        <dbReference type="WBParaSite" id="SVE_1410200.1"/>
    </source>
</evidence>
<feature type="signal peptide" evidence="2">
    <location>
        <begin position="1"/>
        <end position="19"/>
    </location>
</feature>
<dbReference type="WBParaSite" id="SVE_1410200.1">
    <property type="protein sequence ID" value="SVE_1410200.1"/>
    <property type="gene ID" value="SVE_1410200"/>
</dbReference>
<accession>A0A0K0FSQ4</accession>
<reference evidence="3" key="1">
    <citation type="submission" date="2014-07" db="EMBL/GenBank/DDBJ databases">
        <authorList>
            <person name="Martin A.A"/>
            <person name="De Silva N."/>
        </authorList>
    </citation>
    <scope>NUCLEOTIDE SEQUENCE</scope>
</reference>
<protein>
    <submittedName>
        <fullName evidence="4">DUF148 domain-containing protein</fullName>
    </submittedName>
</protein>
<feature type="region of interest" description="Disordered" evidence="1">
    <location>
        <begin position="149"/>
        <end position="175"/>
    </location>
</feature>
<evidence type="ECO:0000256" key="1">
    <source>
        <dbReference type="SAM" id="MobiDB-lite"/>
    </source>
</evidence>
<keyword evidence="3" id="KW-1185">Reference proteome</keyword>
<evidence type="ECO:0000256" key="2">
    <source>
        <dbReference type="SAM" id="SignalP"/>
    </source>
</evidence>
<feature type="chain" id="PRO_5005330104" evidence="2">
    <location>
        <begin position="20"/>
        <end position="175"/>
    </location>
</feature>
<sequence length="175" mass="20276">MKFFISFLCLLGFINFSYSLKVSLDSAGKIKRDELLNEMETKLDKMKKIQILKDKFKDISPDMEMGNYKQYVLMKPFVELGIKKNLRDVKALVSQIEEILLPYLTQDFDQSKRSKRSTNFSQRSIISPFSKISYNKSKPIEKPKNIIYLPKVTPNGSKGKQNHPKSPPPFSPNYV</sequence>
<proteinExistence type="predicted"/>
<keyword evidence="2" id="KW-0732">Signal</keyword>
<dbReference type="AlphaFoldDB" id="A0A0K0FSQ4"/>